<comment type="caution">
    <text evidence="1">The sequence shown here is derived from an EMBL/GenBank/DDBJ whole genome shotgun (WGS) entry which is preliminary data.</text>
</comment>
<dbReference type="Pfam" id="PF10014">
    <property type="entry name" value="2OG-Fe_Oxy_2"/>
    <property type="match status" value="1"/>
</dbReference>
<dbReference type="EMBL" id="MVHM01000001">
    <property type="protein sequence ID" value="ORA41754.1"/>
    <property type="molecule type" value="Genomic_DNA"/>
</dbReference>
<accession>A0AA91M1Y5</accession>
<organism evidence="1 2">
    <name type="scientific">Mycobacterium branderi</name>
    <dbReference type="NCBI Taxonomy" id="43348"/>
    <lineage>
        <taxon>Bacteria</taxon>
        <taxon>Bacillati</taxon>
        <taxon>Actinomycetota</taxon>
        <taxon>Actinomycetes</taxon>
        <taxon>Mycobacteriales</taxon>
        <taxon>Mycobacteriaceae</taxon>
        <taxon>Mycobacterium</taxon>
    </lineage>
</organism>
<proteinExistence type="predicted"/>
<name>A0AA91M1Y5_9MYCO</name>
<evidence type="ECO:0000313" key="1">
    <source>
        <dbReference type="EMBL" id="ORA41754.1"/>
    </source>
</evidence>
<reference evidence="1 2" key="1">
    <citation type="submission" date="2016-12" db="EMBL/GenBank/DDBJ databases">
        <title>The new phylogeny of genus Mycobacterium.</title>
        <authorList>
            <person name="Tortoli E."/>
            <person name="Trovato A."/>
            <person name="Cirillo D.M."/>
        </authorList>
    </citation>
    <scope>NUCLEOTIDE SEQUENCE [LARGE SCALE GENOMIC DNA]</scope>
    <source>
        <strain evidence="1 2">DSM 44624</strain>
    </source>
</reference>
<sequence>MGNPLGVTAELLAATGVCVMSPADVARGLGVDEDVWTGFAAHWEELAPDPYAAELGIQRLRRYGHYTFTDGVATPMPTGAFVQPHDSNPLYVERDRHFEPLTEAFARDPVLRRLLRLLGRFATALDDVAQWTVKVHPFRVVASADGDGRPTPEGLHRDGVTLVTSLLIDRRNAIGGESTVFDGAGRQLLATTLSEPGTLLLGDDRRTVHGVSPIRPVDRSAPAVRDVLVITFA</sequence>
<dbReference type="GO" id="GO:0051213">
    <property type="term" value="F:dioxygenase activity"/>
    <property type="evidence" value="ECO:0007669"/>
    <property type="project" value="InterPro"/>
</dbReference>
<dbReference type="Gene3D" id="2.60.120.620">
    <property type="entry name" value="q2cbj1_9rhob like domain"/>
    <property type="match status" value="1"/>
</dbReference>
<evidence type="ECO:0000313" key="2">
    <source>
        <dbReference type="Proteomes" id="UP000192441"/>
    </source>
</evidence>
<gene>
    <name evidence="1" type="ORF">BST20_03875</name>
</gene>
<protein>
    <recommendedName>
        <fullName evidence="3">2OG-Fe dioxygenase family protein</fullName>
    </recommendedName>
</protein>
<dbReference type="AlphaFoldDB" id="A0AA91M1Y5"/>
<dbReference type="Proteomes" id="UP000192441">
    <property type="component" value="Unassembled WGS sequence"/>
</dbReference>
<evidence type="ECO:0008006" key="3">
    <source>
        <dbReference type="Google" id="ProtNLM"/>
    </source>
</evidence>
<dbReference type="InterPro" id="IPR018724">
    <property type="entry name" value="2OG-Fe_dioxygenase"/>
</dbReference>